<dbReference type="InterPro" id="IPR010559">
    <property type="entry name" value="Sig_transdc_His_kin_internal"/>
</dbReference>
<evidence type="ECO:0000259" key="2">
    <source>
        <dbReference type="Pfam" id="PF06580"/>
    </source>
</evidence>
<dbReference type="STRING" id="504472.Slin_0905"/>
<keyword evidence="3" id="KW-0418">Kinase</keyword>
<accession>D2QI71</accession>
<keyword evidence="1" id="KW-1133">Transmembrane helix</keyword>
<feature type="transmembrane region" description="Helical" evidence="1">
    <location>
        <begin position="60"/>
        <end position="85"/>
    </location>
</feature>
<dbReference type="GO" id="GO:0000155">
    <property type="term" value="F:phosphorelay sensor kinase activity"/>
    <property type="evidence" value="ECO:0007669"/>
    <property type="project" value="InterPro"/>
</dbReference>
<keyword evidence="3" id="KW-0808">Transferase</keyword>
<dbReference type="Pfam" id="PF06580">
    <property type="entry name" value="His_kinase"/>
    <property type="match status" value="1"/>
</dbReference>
<dbReference type="eggNOG" id="COG2972">
    <property type="taxonomic scope" value="Bacteria"/>
</dbReference>
<reference evidence="3 4" key="1">
    <citation type="journal article" date="2010" name="Stand. Genomic Sci.">
        <title>Complete genome sequence of Spirosoma linguale type strain (1).</title>
        <authorList>
            <person name="Lail K."/>
            <person name="Sikorski J."/>
            <person name="Saunders E."/>
            <person name="Lapidus A."/>
            <person name="Glavina Del Rio T."/>
            <person name="Copeland A."/>
            <person name="Tice H."/>
            <person name="Cheng J.-F."/>
            <person name="Lucas S."/>
            <person name="Nolan M."/>
            <person name="Bruce D."/>
            <person name="Goodwin L."/>
            <person name="Pitluck S."/>
            <person name="Ivanova N."/>
            <person name="Mavromatis K."/>
            <person name="Ovchinnikova G."/>
            <person name="Pati A."/>
            <person name="Chen A."/>
            <person name="Palaniappan K."/>
            <person name="Land M."/>
            <person name="Hauser L."/>
            <person name="Chang Y.-J."/>
            <person name="Jeffries C.D."/>
            <person name="Chain P."/>
            <person name="Brettin T."/>
            <person name="Detter J.C."/>
            <person name="Schuetze A."/>
            <person name="Rohde M."/>
            <person name="Tindall B.J."/>
            <person name="Goeker M."/>
            <person name="Bristow J."/>
            <person name="Eisen J.A."/>
            <person name="Markowitz V."/>
            <person name="Hugenholtz P."/>
            <person name="Kyrpides N.C."/>
            <person name="Klenk H.-P."/>
            <person name="Chen F."/>
        </authorList>
    </citation>
    <scope>NUCLEOTIDE SEQUENCE [LARGE SCALE GENOMIC DNA]</scope>
    <source>
        <strain evidence="4">ATCC 33905 / DSM 74 / LMG 10896 / Claus 1</strain>
    </source>
</reference>
<dbReference type="HOGENOM" id="CLU_020473_1_0_10"/>
<dbReference type="AlphaFoldDB" id="D2QI71"/>
<dbReference type="PANTHER" id="PTHR34220">
    <property type="entry name" value="SENSOR HISTIDINE KINASE YPDA"/>
    <property type="match status" value="1"/>
</dbReference>
<feature type="transmembrane region" description="Helical" evidence="1">
    <location>
        <begin position="115"/>
        <end position="134"/>
    </location>
</feature>
<dbReference type="Proteomes" id="UP000002028">
    <property type="component" value="Chromosome"/>
</dbReference>
<evidence type="ECO:0000256" key="1">
    <source>
        <dbReference type="SAM" id="Phobius"/>
    </source>
</evidence>
<evidence type="ECO:0000313" key="3">
    <source>
        <dbReference type="EMBL" id="ADB36959.1"/>
    </source>
</evidence>
<sequence>MHSTIWIVVGLFQVYTHTWILRGAAWQVYLVVILFDLPTIAGSYYLFAFFGLPNIYRGKWLNVFICLAGVYTLNTLSNYLLYGWIANTYHILTSVPKALGHNGFLKVLFGENTLLINWSFTLSSLAVPIAGKIVKDMLMVRTKAAELERDNLKLELNFLQAQIQPHFVLNSLNSVYSMVAGTDDEAGGVLLRLSKLLRYALYETANPTIPLVREVDFLREYIALEAVRQHERTTLSFHHDGPLEQFQIPPLLLVTFVENAFKHGINSTYRQAWAAVRVQTTENGVLHFRVENSKPPPDVRRKAINRPVGVGIVNTQRRLKLLFPDRHTLTIRDETNMFIVDLMLQLEPETLATLT</sequence>
<keyword evidence="1" id="KW-0812">Transmembrane</keyword>
<dbReference type="PANTHER" id="PTHR34220:SF7">
    <property type="entry name" value="SENSOR HISTIDINE KINASE YPDA"/>
    <property type="match status" value="1"/>
</dbReference>
<keyword evidence="1" id="KW-0472">Membrane</keyword>
<feature type="transmembrane region" description="Helical" evidence="1">
    <location>
        <begin position="26"/>
        <end position="48"/>
    </location>
</feature>
<organism evidence="3 4">
    <name type="scientific">Spirosoma linguale (strain ATCC 33905 / DSM 74 / LMG 10896 / Claus 1)</name>
    <dbReference type="NCBI Taxonomy" id="504472"/>
    <lineage>
        <taxon>Bacteria</taxon>
        <taxon>Pseudomonadati</taxon>
        <taxon>Bacteroidota</taxon>
        <taxon>Cytophagia</taxon>
        <taxon>Cytophagales</taxon>
        <taxon>Cytophagaceae</taxon>
        <taxon>Spirosoma</taxon>
    </lineage>
</organism>
<name>D2QI71_SPILD</name>
<keyword evidence="4" id="KW-1185">Reference proteome</keyword>
<dbReference type="EMBL" id="CP001769">
    <property type="protein sequence ID" value="ADB36959.1"/>
    <property type="molecule type" value="Genomic_DNA"/>
</dbReference>
<gene>
    <name evidence="3" type="ordered locus">Slin_0905</name>
</gene>
<protein>
    <submittedName>
        <fullName evidence="3">Signal transduction histidine kinase, LytS</fullName>
    </submittedName>
</protein>
<dbReference type="KEGG" id="sli:Slin_0905"/>
<evidence type="ECO:0000313" key="4">
    <source>
        <dbReference type="Proteomes" id="UP000002028"/>
    </source>
</evidence>
<dbReference type="InterPro" id="IPR050640">
    <property type="entry name" value="Bact_2-comp_sensor_kinase"/>
</dbReference>
<dbReference type="GO" id="GO:0016020">
    <property type="term" value="C:membrane"/>
    <property type="evidence" value="ECO:0007669"/>
    <property type="project" value="InterPro"/>
</dbReference>
<feature type="domain" description="Signal transduction histidine kinase internal region" evidence="2">
    <location>
        <begin position="155"/>
        <end position="232"/>
    </location>
</feature>
<proteinExistence type="predicted"/>